<evidence type="ECO:0000313" key="2">
    <source>
        <dbReference type="Proteomes" id="UP000661607"/>
    </source>
</evidence>
<gene>
    <name evidence="1" type="ORF">H4W81_001738</name>
</gene>
<organism evidence="1 2">
    <name type="scientific">Nonomuraea africana</name>
    <dbReference type="NCBI Taxonomy" id="46171"/>
    <lineage>
        <taxon>Bacteria</taxon>
        <taxon>Bacillati</taxon>
        <taxon>Actinomycetota</taxon>
        <taxon>Actinomycetes</taxon>
        <taxon>Streptosporangiales</taxon>
        <taxon>Streptosporangiaceae</taxon>
        <taxon>Nonomuraea</taxon>
    </lineage>
</organism>
<reference evidence="1 2" key="1">
    <citation type="submission" date="2020-10" db="EMBL/GenBank/DDBJ databases">
        <title>Sequencing the genomes of 1000 actinobacteria strains.</title>
        <authorList>
            <person name="Klenk H.-P."/>
        </authorList>
    </citation>
    <scope>NUCLEOTIDE SEQUENCE [LARGE SCALE GENOMIC DNA]</scope>
    <source>
        <strain evidence="1 2">DSM 43748</strain>
    </source>
</reference>
<comment type="caution">
    <text evidence="1">The sequence shown here is derived from an EMBL/GenBank/DDBJ whole genome shotgun (WGS) entry which is preliminary data.</text>
</comment>
<dbReference type="Proteomes" id="UP000661607">
    <property type="component" value="Unassembled WGS sequence"/>
</dbReference>
<name>A0ABR9KAB8_9ACTN</name>
<accession>A0ABR9KAB8</accession>
<evidence type="ECO:0000313" key="1">
    <source>
        <dbReference type="EMBL" id="MBE1558959.1"/>
    </source>
</evidence>
<proteinExistence type="predicted"/>
<keyword evidence="2" id="KW-1185">Reference proteome</keyword>
<protein>
    <submittedName>
        <fullName evidence="1">Uncharacterized protein</fullName>
    </submittedName>
</protein>
<sequence>MKDPARTWNAVVVGEDTPCWSGTRRHERLKAGCCSVR</sequence>
<dbReference type="EMBL" id="JADBEF010000001">
    <property type="protein sequence ID" value="MBE1558959.1"/>
    <property type="molecule type" value="Genomic_DNA"/>
</dbReference>